<name>A0ACC7NJU1_9BURK</name>
<dbReference type="Proteomes" id="UP001629235">
    <property type="component" value="Unassembled WGS sequence"/>
</dbReference>
<gene>
    <name evidence="1" type="ORF">PQR01_31450</name>
</gene>
<keyword evidence="2" id="KW-1185">Reference proteome</keyword>
<organism evidence="1 2">
    <name type="scientific">Paraburkholderia rhynchosiae</name>
    <dbReference type="NCBI Taxonomy" id="487049"/>
    <lineage>
        <taxon>Bacteria</taxon>
        <taxon>Pseudomonadati</taxon>
        <taxon>Pseudomonadota</taxon>
        <taxon>Betaproteobacteria</taxon>
        <taxon>Burkholderiales</taxon>
        <taxon>Burkholderiaceae</taxon>
        <taxon>Paraburkholderia</taxon>
    </lineage>
</organism>
<protein>
    <submittedName>
        <fullName evidence="1">Kelch repeat-containing protein</fullName>
    </submittedName>
</protein>
<evidence type="ECO:0000313" key="1">
    <source>
        <dbReference type="EMBL" id="MFM0107847.1"/>
    </source>
</evidence>
<accession>A0ACC7NJU1</accession>
<comment type="caution">
    <text evidence="1">The sequence shown here is derived from an EMBL/GenBank/DDBJ whole genome shotgun (WGS) entry which is preliminary data.</text>
</comment>
<feature type="non-terminal residue" evidence="1">
    <location>
        <position position="271"/>
    </location>
</feature>
<evidence type="ECO:0000313" key="2">
    <source>
        <dbReference type="Proteomes" id="UP001629235"/>
    </source>
</evidence>
<sequence>MKRNRFPTSNPKPSETATKALALIVFGWMLIATCRDVTAQTVPQWSTKIDLPLVPVAAANLPNGKVLVWSADSPLAFTPGEVNLRNHQNDGGTYTAIFDPVAGTSTQVFVTNIGHDMFCPGIVNLPDGNIFVTGGSSSSKVSAFNPALGQWAAQKQMKIPRAYHGSVTLSNGDVFVLGGSWNGGLGGKSGETWNSRSGWKENTAVTANWTANSRDPDVTNDARGIYRADNHMWLFADSNGMVFHAGPSQAMQWIGTTGTGSMSTPVIRDRD</sequence>
<reference evidence="1 2" key="1">
    <citation type="journal article" date="2024" name="Chem. Sci.">
        <title>Discovery of megapolipeptins by genome mining of a Burkholderiales bacteria collection.</title>
        <authorList>
            <person name="Paulo B.S."/>
            <person name="Recchia M.J.J."/>
            <person name="Lee S."/>
            <person name="Fergusson C.H."/>
            <person name="Romanowski S.B."/>
            <person name="Hernandez A."/>
            <person name="Krull N."/>
            <person name="Liu D.Y."/>
            <person name="Cavanagh H."/>
            <person name="Bos A."/>
            <person name="Gray C.A."/>
            <person name="Murphy B.T."/>
            <person name="Linington R.G."/>
            <person name="Eustaquio A.S."/>
        </authorList>
    </citation>
    <scope>NUCLEOTIDE SEQUENCE [LARGE SCALE GENOMIC DNA]</scope>
    <source>
        <strain evidence="1 2">RL18-126-BIB-B</strain>
    </source>
</reference>
<dbReference type="EMBL" id="JAQQDW010000092">
    <property type="protein sequence ID" value="MFM0107847.1"/>
    <property type="molecule type" value="Genomic_DNA"/>
</dbReference>
<proteinExistence type="predicted"/>